<organism evidence="3 4">
    <name type="scientific">Fructilactobacillus lindneri</name>
    <dbReference type="NCBI Taxonomy" id="53444"/>
    <lineage>
        <taxon>Bacteria</taxon>
        <taxon>Bacillati</taxon>
        <taxon>Bacillota</taxon>
        <taxon>Bacilli</taxon>
        <taxon>Lactobacillales</taxon>
        <taxon>Lactobacillaceae</taxon>
        <taxon>Fructilactobacillus</taxon>
    </lineage>
</organism>
<evidence type="ECO:0000313" key="3">
    <source>
        <dbReference type="EMBL" id="ANZ59653.1"/>
    </source>
</evidence>
<accession>A0AB33BQL5</accession>
<evidence type="ECO:0000259" key="2">
    <source>
        <dbReference type="Pfam" id="PF02272"/>
    </source>
</evidence>
<dbReference type="Gene3D" id="3.90.1640.10">
    <property type="entry name" value="inorganic pyrophosphatase (n-terminal core)"/>
    <property type="match status" value="1"/>
</dbReference>
<dbReference type="AlphaFoldDB" id="A0AB33BQL5"/>
<dbReference type="EMBL" id="CP014907">
    <property type="protein sequence ID" value="ANZ59653.1"/>
    <property type="molecule type" value="Genomic_DNA"/>
</dbReference>
<proteinExistence type="predicted"/>
<dbReference type="KEGG" id="lle:AYR59_06355"/>
<dbReference type="InterPro" id="IPR003156">
    <property type="entry name" value="DHHA1_dom"/>
</dbReference>
<dbReference type="SUPFAM" id="SSF64182">
    <property type="entry name" value="DHH phosphoesterases"/>
    <property type="match status" value="1"/>
</dbReference>
<evidence type="ECO:0000313" key="4">
    <source>
        <dbReference type="Proteomes" id="UP000093346"/>
    </source>
</evidence>
<protein>
    <submittedName>
        <fullName evidence="3">Oligoribonuclease</fullName>
    </submittedName>
</protein>
<evidence type="ECO:0000259" key="1">
    <source>
        <dbReference type="Pfam" id="PF01368"/>
    </source>
</evidence>
<gene>
    <name evidence="3" type="ORF">AYR59_06355</name>
</gene>
<dbReference type="PANTHER" id="PTHR47618:SF1">
    <property type="entry name" value="BIFUNCTIONAL OLIGORIBONUCLEASE AND PAP PHOSPHATASE NRNA"/>
    <property type="match status" value="1"/>
</dbReference>
<dbReference type="Pfam" id="PF02272">
    <property type="entry name" value="DHHA1"/>
    <property type="match status" value="1"/>
</dbReference>
<dbReference type="InterPro" id="IPR051319">
    <property type="entry name" value="Oligoribo/pAp-PDE_c-di-AMP_PDE"/>
</dbReference>
<dbReference type="InterPro" id="IPR001667">
    <property type="entry name" value="DDH_dom"/>
</dbReference>
<dbReference type="GeneID" id="61250460"/>
<dbReference type="Pfam" id="PF01368">
    <property type="entry name" value="DHH"/>
    <property type="match status" value="1"/>
</dbReference>
<dbReference type="InterPro" id="IPR038763">
    <property type="entry name" value="DHH_sf"/>
</dbReference>
<dbReference type="Gene3D" id="3.10.310.30">
    <property type="match status" value="1"/>
</dbReference>
<feature type="domain" description="DDH" evidence="1">
    <location>
        <begin position="17"/>
        <end position="153"/>
    </location>
</feature>
<reference evidence="3 4" key="1">
    <citation type="submission" date="2016-03" db="EMBL/GenBank/DDBJ databases">
        <title>Pediococcus and Lactobacillus from brewery environment - whole genome sequencing and assembly.</title>
        <authorList>
            <person name="Behr J."/>
            <person name="Geissler A.J."/>
            <person name="Vogel R.F."/>
        </authorList>
    </citation>
    <scope>NUCLEOTIDE SEQUENCE [LARGE SCALE GENOMIC DNA]</scope>
    <source>
        <strain evidence="3 4">TMW 1.481</strain>
    </source>
</reference>
<dbReference type="RefSeq" id="WP_065866235.1">
    <property type="nucleotide sequence ID" value="NZ_CP014872.1"/>
</dbReference>
<feature type="domain" description="DHHA1" evidence="2">
    <location>
        <begin position="251"/>
        <end position="311"/>
    </location>
</feature>
<dbReference type="GO" id="GO:0003676">
    <property type="term" value="F:nucleic acid binding"/>
    <property type="evidence" value="ECO:0007669"/>
    <property type="project" value="InterPro"/>
</dbReference>
<name>A0AB33BQL5_9LACO</name>
<sequence>MNIKQEIYEKINQYDTIIIHRHQHPDPDAIGSQMGLAGIIKATFPEKKIYCVGKQYKGFDWLGKTDEISDDVYQNALVIAVDTANQPRVDDNRYNTGKYLIKIDHHPNDNQFGDLMWVNTEASSVSEMIYDLYDANEALKMSDNSARLLYAGIVGDTGRFKYPATTSHTFLVASNLAQYDFSTNIIAEKEDEIDIPLSHLAAYIYQNLEISESGSAHVILTNKLVEDLHLGDDSTSAMVPLPGNIGSVVDWAIFVQQKDESYRIRLRSKGPAINELAKEHGGGGHPLASGAVAKDDIEIKQVVNQLDELTKEYVEKRK</sequence>
<dbReference type="Proteomes" id="UP000093346">
    <property type="component" value="Chromosome"/>
</dbReference>
<dbReference type="PANTHER" id="PTHR47618">
    <property type="entry name" value="BIFUNCTIONAL OLIGORIBONUCLEASE AND PAP PHOSPHATASE NRNA"/>
    <property type="match status" value="1"/>
</dbReference>